<name>A0AAX2J8V8_9FUSO</name>
<protein>
    <submittedName>
        <fullName evidence="1">Uncharacterized protein</fullName>
    </submittedName>
</protein>
<dbReference type="EMBL" id="LS483487">
    <property type="protein sequence ID" value="SQJ00946.1"/>
    <property type="molecule type" value="Genomic_DNA"/>
</dbReference>
<reference evidence="1 2" key="1">
    <citation type="submission" date="2018-06" db="EMBL/GenBank/DDBJ databases">
        <authorList>
            <consortium name="Pathogen Informatics"/>
            <person name="Doyle S."/>
        </authorList>
    </citation>
    <scope>NUCLEOTIDE SEQUENCE [LARGE SCALE GENOMIC DNA]</scope>
    <source>
        <strain evidence="1 2">NCTC12112</strain>
    </source>
</reference>
<evidence type="ECO:0000313" key="1">
    <source>
        <dbReference type="EMBL" id="SQJ00946.1"/>
    </source>
</evidence>
<accession>A0AAX2J8V8</accession>
<dbReference type="KEGG" id="ful:C4N20_12265"/>
<dbReference type="AlphaFoldDB" id="A0AAX2J8V8"/>
<dbReference type="GeneID" id="78455591"/>
<gene>
    <name evidence="1" type="ORF">NCTC12112_01015</name>
</gene>
<organism evidence="1 2">
    <name type="scientific">Fusobacterium ulcerans</name>
    <dbReference type="NCBI Taxonomy" id="861"/>
    <lineage>
        <taxon>Bacteria</taxon>
        <taxon>Fusobacteriati</taxon>
        <taxon>Fusobacteriota</taxon>
        <taxon>Fusobacteriia</taxon>
        <taxon>Fusobacteriales</taxon>
        <taxon>Fusobacteriaceae</taxon>
        <taxon>Fusobacterium</taxon>
    </lineage>
</organism>
<proteinExistence type="predicted"/>
<dbReference type="Proteomes" id="UP000249008">
    <property type="component" value="Chromosome 1"/>
</dbReference>
<evidence type="ECO:0000313" key="2">
    <source>
        <dbReference type="Proteomes" id="UP000249008"/>
    </source>
</evidence>
<sequence>MKNCSIPSQELERSMDLQVHVMTIGEALRNVEVIDELDDGRREKLHNIINWNKEMQKSFIKDLEIIIKNCDDSICDMEITLKNMTKNLLEKQKKFIDQFNKSIDDVLKQELEYEKIDDNTRCYLINYTEDCREELKNKNSEIEARIILERMAKNG</sequence>
<dbReference type="RefSeq" id="WP_005976781.1">
    <property type="nucleotide sequence ID" value="NZ_CABKNW010000001.1"/>
</dbReference>